<reference evidence="2 3" key="1">
    <citation type="submission" date="2017-10" db="EMBL/GenBank/DDBJ databases">
        <title>Sedimentibacterium mangrovi gen. nov., sp. nov., a novel member of family Phyllobacteriacea isolated from mangrove sediment.</title>
        <authorList>
            <person name="Liao H."/>
            <person name="Tian Y."/>
        </authorList>
    </citation>
    <scope>NUCLEOTIDE SEQUENCE [LARGE SCALE GENOMIC DNA]</scope>
    <source>
        <strain evidence="2 3">X9-2-2</strain>
    </source>
</reference>
<protein>
    <recommendedName>
        <fullName evidence="4">PepSY domain-containing protein</fullName>
    </recommendedName>
</protein>
<gene>
    <name evidence="2" type="ORF">CSC94_04625</name>
</gene>
<evidence type="ECO:0000256" key="1">
    <source>
        <dbReference type="SAM" id="SignalP"/>
    </source>
</evidence>
<dbReference type="EMBL" id="PDVP01000002">
    <property type="protein sequence ID" value="PHP67963.1"/>
    <property type="molecule type" value="Genomic_DNA"/>
</dbReference>
<organism evidence="2 3">
    <name type="scientific">Zhengella mangrovi</name>
    <dbReference type="NCBI Taxonomy" id="1982044"/>
    <lineage>
        <taxon>Bacteria</taxon>
        <taxon>Pseudomonadati</taxon>
        <taxon>Pseudomonadota</taxon>
        <taxon>Alphaproteobacteria</taxon>
        <taxon>Hyphomicrobiales</taxon>
        <taxon>Notoacmeibacteraceae</taxon>
        <taxon>Zhengella</taxon>
    </lineage>
</organism>
<sequence>MSRFLPLIALAGAAAFFATSSEARDCASDARSAMLDVRHPVPMLQHVETTMGEITMRSKTLSTPDNRGLVMDEAGTPMSLWIGGKFYTTADKGETWKLLSETSKEDQDKAMETLRLQAEAATNIACDYEAELDGKPVHRFSLDYVLEMSGTPLHVEYWIDAETGFPWRIRTVSPQNTIVQDIEPAPDGMSIPDPEG</sequence>
<dbReference type="AlphaFoldDB" id="A0A2G1QR22"/>
<comment type="caution">
    <text evidence="2">The sequence shown here is derived from an EMBL/GenBank/DDBJ whole genome shotgun (WGS) entry which is preliminary data.</text>
</comment>
<evidence type="ECO:0000313" key="2">
    <source>
        <dbReference type="EMBL" id="PHP67963.1"/>
    </source>
</evidence>
<proteinExistence type="predicted"/>
<dbReference type="Proteomes" id="UP000221168">
    <property type="component" value="Unassembled WGS sequence"/>
</dbReference>
<dbReference type="OrthoDB" id="7676474at2"/>
<keyword evidence="3" id="KW-1185">Reference proteome</keyword>
<accession>A0A2G1QR22</accession>
<feature type="chain" id="PRO_5013854416" description="PepSY domain-containing protein" evidence="1">
    <location>
        <begin position="24"/>
        <end position="196"/>
    </location>
</feature>
<evidence type="ECO:0008006" key="4">
    <source>
        <dbReference type="Google" id="ProtNLM"/>
    </source>
</evidence>
<keyword evidence="1" id="KW-0732">Signal</keyword>
<name>A0A2G1QR22_9HYPH</name>
<dbReference type="RefSeq" id="WP_099304289.1">
    <property type="nucleotide sequence ID" value="NZ_PDVP01000002.1"/>
</dbReference>
<feature type="signal peptide" evidence="1">
    <location>
        <begin position="1"/>
        <end position="23"/>
    </location>
</feature>
<evidence type="ECO:0000313" key="3">
    <source>
        <dbReference type="Proteomes" id="UP000221168"/>
    </source>
</evidence>